<evidence type="ECO:0000256" key="1">
    <source>
        <dbReference type="SAM" id="MobiDB-lite"/>
    </source>
</evidence>
<evidence type="ECO:0000313" key="3">
    <source>
        <dbReference type="Proteomes" id="UP000499080"/>
    </source>
</evidence>
<dbReference type="EMBL" id="BGPR01002980">
    <property type="protein sequence ID" value="GBM81993.1"/>
    <property type="molecule type" value="Genomic_DNA"/>
</dbReference>
<evidence type="ECO:0000313" key="2">
    <source>
        <dbReference type="EMBL" id="GBM81993.1"/>
    </source>
</evidence>
<name>A0A4Y2IVY2_ARAVE</name>
<proteinExistence type="predicted"/>
<comment type="caution">
    <text evidence="2">The sequence shown here is derived from an EMBL/GenBank/DDBJ whole genome shotgun (WGS) entry which is preliminary data.</text>
</comment>
<accession>A0A4Y2IVY2</accession>
<reference evidence="2 3" key="1">
    <citation type="journal article" date="2019" name="Sci. Rep.">
        <title>Orb-weaving spider Araneus ventricosus genome elucidates the spidroin gene catalogue.</title>
        <authorList>
            <person name="Kono N."/>
            <person name="Nakamura H."/>
            <person name="Ohtoshi R."/>
            <person name="Moran D.A.P."/>
            <person name="Shinohara A."/>
            <person name="Yoshida Y."/>
            <person name="Fujiwara M."/>
            <person name="Mori M."/>
            <person name="Tomita M."/>
            <person name="Arakawa K."/>
        </authorList>
    </citation>
    <scope>NUCLEOTIDE SEQUENCE [LARGE SCALE GENOMIC DNA]</scope>
</reference>
<keyword evidence="3" id="KW-1185">Reference proteome</keyword>
<organism evidence="2 3">
    <name type="scientific">Araneus ventricosus</name>
    <name type="common">Orbweaver spider</name>
    <name type="synonym">Epeira ventricosa</name>
    <dbReference type="NCBI Taxonomy" id="182803"/>
    <lineage>
        <taxon>Eukaryota</taxon>
        <taxon>Metazoa</taxon>
        <taxon>Ecdysozoa</taxon>
        <taxon>Arthropoda</taxon>
        <taxon>Chelicerata</taxon>
        <taxon>Arachnida</taxon>
        <taxon>Araneae</taxon>
        <taxon>Araneomorphae</taxon>
        <taxon>Entelegynae</taxon>
        <taxon>Araneoidea</taxon>
        <taxon>Araneidae</taxon>
        <taxon>Araneus</taxon>
    </lineage>
</organism>
<sequence>MITLASGLISLGKHNEMNTATPKPAVTDHATFILVGRISAGCYSERGEKAVERVVIKRTLRGEKKGLPFISPTTRSEEERGNGAEESIPQIN</sequence>
<dbReference type="Proteomes" id="UP000499080">
    <property type="component" value="Unassembled WGS sequence"/>
</dbReference>
<feature type="region of interest" description="Disordered" evidence="1">
    <location>
        <begin position="66"/>
        <end position="92"/>
    </location>
</feature>
<protein>
    <submittedName>
        <fullName evidence="2">Uncharacterized protein</fullName>
    </submittedName>
</protein>
<gene>
    <name evidence="2" type="ORF">AVEN_202637_1</name>
</gene>
<dbReference type="AlphaFoldDB" id="A0A4Y2IVY2"/>